<evidence type="ECO:0000313" key="2">
    <source>
        <dbReference type="EMBL" id="KAF1990223.1"/>
    </source>
</evidence>
<organism evidence="2 3">
    <name type="scientific">Aulographum hederae CBS 113979</name>
    <dbReference type="NCBI Taxonomy" id="1176131"/>
    <lineage>
        <taxon>Eukaryota</taxon>
        <taxon>Fungi</taxon>
        <taxon>Dikarya</taxon>
        <taxon>Ascomycota</taxon>
        <taxon>Pezizomycotina</taxon>
        <taxon>Dothideomycetes</taxon>
        <taxon>Pleosporomycetidae</taxon>
        <taxon>Aulographales</taxon>
        <taxon>Aulographaceae</taxon>
    </lineage>
</organism>
<sequence length="79" mass="8761">MDLLDILIFLSFWRACLPISLSYSSDLEQLAKAGCRVGSLQPAVPRDSSRSRIWRASTVVACMHAFGGRMWRAAAAEMD</sequence>
<name>A0A6G1HAH3_9PEZI</name>
<gene>
    <name evidence="2" type="ORF">K402DRAFT_224403</name>
</gene>
<proteinExistence type="predicted"/>
<feature type="chain" id="PRO_5026168298" description="Secreted protein" evidence="1">
    <location>
        <begin position="19"/>
        <end position="79"/>
    </location>
</feature>
<evidence type="ECO:0000313" key="3">
    <source>
        <dbReference type="Proteomes" id="UP000800041"/>
    </source>
</evidence>
<dbReference type="Proteomes" id="UP000800041">
    <property type="component" value="Unassembled WGS sequence"/>
</dbReference>
<evidence type="ECO:0008006" key="4">
    <source>
        <dbReference type="Google" id="ProtNLM"/>
    </source>
</evidence>
<keyword evidence="3" id="KW-1185">Reference proteome</keyword>
<reference evidence="2" key="1">
    <citation type="journal article" date="2020" name="Stud. Mycol.">
        <title>101 Dothideomycetes genomes: a test case for predicting lifestyles and emergence of pathogens.</title>
        <authorList>
            <person name="Haridas S."/>
            <person name="Albert R."/>
            <person name="Binder M."/>
            <person name="Bloem J."/>
            <person name="Labutti K."/>
            <person name="Salamov A."/>
            <person name="Andreopoulos B."/>
            <person name="Baker S."/>
            <person name="Barry K."/>
            <person name="Bills G."/>
            <person name="Bluhm B."/>
            <person name="Cannon C."/>
            <person name="Castanera R."/>
            <person name="Culley D."/>
            <person name="Daum C."/>
            <person name="Ezra D."/>
            <person name="Gonzalez J."/>
            <person name="Henrissat B."/>
            <person name="Kuo A."/>
            <person name="Liang C."/>
            <person name="Lipzen A."/>
            <person name="Lutzoni F."/>
            <person name="Magnuson J."/>
            <person name="Mondo S."/>
            <person name="Nolan M."/>
            <person name="Ohm R."/>
            <person name="Pangilinan J."/>
            <person name="Park H.-J."/>
            <person name="Ramirez L."/>
            <person name="Alfaro M."/>
            <person name="Sun H."/>
            <person name="Tritt A."/>
            <person name="Yoshinaga Y."/>
            <person name="Zwiers L.-H."/>
            <person name="Turgeon B."/>
            <person name="Goodwin S."/>
            <person name="Spatafora J."/>
            <person name="Crous P."/>
            <person name="Grigoriev I."/>
        </authorList>
    </citation>
    <scope>NUCLEOTIDE SEQUENCE</scope>
    <source>
        <strain evidence="2">CBS 113979</strain>
    </source>
</reference>
<dbReference type="AlphaFoldDB" id="A0A6G1HAH3"/>
<dbReference type="EMBL" id="ML977142">
    <property type="protein sequence ID" value="KAF1990223.1"/>
    <property type="molecule type" value="Genomic_DNA"/>
</dbReference>
<feature type="signal peptide" evidence="1">
    <location>
        <begin position="1"/>
        <end position="18"/>
    </location>
</feature>
<keyword evidence="1" id="KW-0732">Signal</keyword>
<accession>A0A6G1HAH3</accession>
<evidence type="ECO:0000256" key="1">
    <source>
        <dbReference type="SAM" id="SignalP"/>
    </source>
</evidence>
<protein>
    <recommendedName>
        <fullName evidence="4">Secreted protein</fullName>
    </recommendedName>
</protein>